<organism evidence="2 3">
    <name type="scientific">Salix viminalis</name>
    <name type="common">Common osier</name>
    <name type="synonym">Basket willow</name>
    <dbReference type="NCBI Taxonomy" id="40686"/>
    <lineage>
        <taxon>Eukaryota</taxon>
        <taxon>Viridiplantae</taxon>
        <taxon>Streptophyta</taxon>
        <taxon>Embryophyta</taxon>
        <taxon>Tracheophyta</taxon>
        <taxon>Spermatophyta</taxon>
        <taxon>Magnoliopsida</taxon>
        <taxon>eudicotyledons</taxon>
        <taxon>Gunneridae</taxon>
        <taxon>Pentapetalae</taxon>
        <taxon>rosids</taxon>
        <taxon>fabids</taxon>
        <taxon>Malpighiales</taxon>
        <taxon>Salicaceae</taxon>
        <taxon>Saliceae</taxon>
        <taxon>Salix</taxon>
    </lineage>
</organism>
<keyword evidence="3" id="KW-1185">Reference proteome</keyword>
<name>A0A9Q0ZCT0_SALVM</name>
<dbReference type="Proteomes" id="UP001151529">
    <property type="component" value="Chromosome 2"/>
</dbReference>
<feature type="non-terminal residue" evidence="2">
    <location>
        <position position="1"/>
    </location>
</feature>
<dbReference type="OrthoDB" id="2143914at2759"/>
<feature type="compositionally biased region" description="Basic residues" evidence="1">
    <location>
        <begin position="1"/>
        <end position="12"/>
    </location>
</feature>
<dbReference type="EMBL" id="JAPFFL010000004">
    <property type="protein sequence ID" value="KAJ6729613.1"/>
    <property type="molecule type" value="Genomic_DNA"/>
</dbReference>
<reference evidence="2" key="2">
    <citation type="journal article" date="2023" name="Int. J. Mol. Sci.">
        <title>De Novo Assembly and Annotation of 11 Diverse Shrub Willow (Salix) Genomes Reveals Novel Gene Organization in Sex-Linked Regions.</title>
        <authorList>
            <person name="Hyden B."/>
            <person name="Feng K."/>
            <person name="Yates T.B."/>
            <person name="Jawdy S."/>
            <person name="Cereghino C."/>
            <person name="Smart L.B."/>
            <person name="Muchero W."/>
        </authorList>
    </citation>
    <scope>NUCLEOTIDE SEQUENCE [LARGE SCALE GENOMIC DNA]</scope>
    <source>
        <tissue evidence="2">Shoot tip</tissue>
    </source>
</reference>
<sequence>NTGGKKQRKGRAKPVPAEKHKVHLPKAVRFASLSLPRNDSFGSSTVTTTSLSPSQVRDPGCGFRTEVAVDVFWSHLKDSDNGVSFFVGDGDHGLVNGPDLECQSLVPTTSTLEKLYEEYLQVLNTNDHHDQVELNSFAESLLV</sequence>
<reference evidence="2" key="1">
    <citation type="submission" date="2022-11" db="EMBL/GenBank/DDBJ databases">
        <authorList>
            <person name="Hyden B.L."/>
            <person name="Feng K."/>
            <person name="Yates T."/>
            <person name="Jawdy S."/>
            <person name="Smart L.B."/>
            <person name="Muchero W."/>
        </authorList>
    </citation>
    <scope>NUCLEOTIDE SEQUENCE</scope>
    <source>
        <tissue evidence="2">Shoot tip</tissue>
    </source>
</reference>
<evidence type="ECO:0000313" key="3">
    <source>
        <dbReference type="Proteomes" id="UP001151529"/>
    </source>
</evidence>
<gene>
    <name evidence="2" type="ORF">OIU85_020515</name>
</gene>
<feature type="region of interest" description="Disordered" evidence="1">
    <location>
        <begin position="1"/>
        <end position="20"/>
    </location>
</feature>
<accession>A0A9Q0ZCT0</accession>
<proteinExistence type="predicted"/>
<evidence type="ECO:0000256" key="1">
    <source>
        <dbReference type="SAM" id="MobiDB-lite"/>
    </source>
</evidence>
<evidence type="ECO:0000313" key="2">
    <source>
        <dbReference type="EMBL" id="KAJ6729613.1"/>
    </source>
</evidence>
<dbReference type="AlphaFoldDB" id="A0A9Q0ZCT0"/>
<protein>
    <submittedName>
        <fullName evidence="2">Uncharacterized protein</fullName>
    </submittedName>
</protein>
<comment type="caution">
    <text evidence="2">The sequence shown here is derived from an EMBL/GenBank/DDBJ whole genome shotgun (WGS) entry which is preliminary data.</text>
</comment>